<evidence type="ECO:0000313" key="3">
    <source>
        <dbReference type="EMBL" id="NIJ11908.1"/>
    </source>
</evidence>
<evidence type="ECO:0000313" key="4">
    <source>
        <dbReference type="Proteomes" id="UP000545493"/>
    </source>
</evidence>
<dbReference type="Proteomes" id="UP000545493">
    <property type="component" value="Unassembled WGS sequence"/>
</dbReference>
<feature type="region of interest" description="Disordered" evidence="1">
    <location>
        <begin position="31"/>
        <end position="64"/>
    </location>
</feature>
<sequence>MTVEKRDRDEVFIEYTKSICPVCKVAVDAQGNGREDRGYPRERCREHGESRRSFASPTIQMGCR</sequence>
<name>A0A7X5UQJ1_9PSEU</name>
<dbReference type="Pfam" id="PF23545">
    <property type="entry name" value="Zn_ribbon_HMPTM"/>
    <property type="match status" value="1"/>
</dbReference>
<dbReference type="EMBL" id="JAAOYM010000001">
    <property type="protein sequence ID" value="NIJ11908.1"/>
    <property type="molecule type" value="Genomic_DNA"/>
</dbReference>
<proteinExistence type="predicted"/>
<evidence type="ECO:0000259" key="2">
    <source>
        <dbReference type="Pfam" id="PF23545"/>
    </source>
</evidence>
<evidence type="ECO:0000256" key="1">
    <source>
        <dbReference type="SAM" id="MobiDB-lite"/>
    </source>
</evidence>
<feature type="compositionally biased region" description="Basic and acidic residues" evidence="1">
    <location>
        <begin position="33"/>
        <end position="52"/>
    </location>
</feature>
<keyword evidence="4" id="KW-1185">Reference proteome</keyword>
<organism evidence="3 4">
    <name type="scientific">Saccharomonospora amisosensis</name>
    <dbReference type="NCBI Taxonomy" id="1128677"/>
    <lineage>
        <taxon>Bacteria</taxon>
        <taxon>Bacillati</taxon>
        <taxon>Actinomycetota</taxon>
        <taxon>Actinomycetes</taxon>
        <taxon>Pseudonocardiales</taxon>
        <taxon>Pseudonocardiaceae</taxon>
        <taxon>Saccharomonospora</taxon>
    </lineage>
</organism>
<dbReference type="RefSeq" id="WP_167165473.1">
    <property type="nucleotide sequence ID" value="NZ_JAAOYM010000001.1"/>
</dbReference>
<feature type="domain" description="HMPTM N-terminal zinc ribbon" evidence="2">
    <location>
        <begin position="12"/>
        <end position="51"/>
    </location>
</feature>
<dbReference type="InterPro" id="IPR056488">
    <property type="entry name" value="Zn_ribbon_HMPTM"/>
</dbReference>
<accession>A0A7X5UQJ1</accession>
<dbReference type="AlphaFoldDB" id="A0A7X5UQJ1"/>
<comment type="caution">
    <text evidence="3">The sequence shown here is derived from an EMBL/GenBank/DDBJ whole genome shotgun (WGS) entry which is preliminary data.</text>
</comment>
<protein>
    <submittedName>
        <fullName evidence="3">Putative radical SAM superfamily Fe-S cluster-containing enzyme</fullName>
    </submittedName>
</protein>
<gene>
    <name evidence="3" type="ORF">FHU38_002252</name>
</gene>
<feature type="compositionally biased region" description="Polar residues" evidence="1">
    <location>
        <begin position="53"/>
        <end position="64"/>
    </location>
</feature>
<reference evidence="3 4" key="1">
    <citation type="submission" date="2020-03" db="EMBL/GenBank/DDBJ databases">
        <title>Sequencing the genomes of 1000 actinobacteria strains.</title>
        <authorList>
            <person name="Klenk H.-P."/>
        </authorList>
    </citation>
    <scope>NUCLEOTIDE SEQUENCE [LARGE SCALE GENOMIC DNA]</scope>
    <source>
        <strain evidence="3 4">DSM 45685</strain>
    </source>
</reference>